<evidence type="ECO:0000313" key="2">
    <source>
        <dbReference type="Proteomes" id="UP001208570"/>
    </source>
</evidence>
<protein>
    <submittedName>
        <fullName evidence="1">Uncharacterized protein</fullName>
    </submittedName>
</protein>
<evidence type="ECO:0000313" key="1">
    <source>
        <dbReference type="EMBL" id="KAK2146033.1"/>
    </source>
</evidence>
<dbReference type="EMBL" id="JAODUP010000638">
    <property type="protein sequence ID" value="KAK2146033.1"/>
    <property type="molecule type" value="Genomic_DNA"/>
</dbReference>
<proteinExistence type="predicted"/>
<accession>A0AAD9MVV6</accession>
<name>A0AAD9MVV6_9ANNE</name>
<organism evidence="1 2">
    <name type="scientific">Paralvinella palmiformis</name>
    <dbReference type="NCBI Taxonomy" id="53620"/>
    <lineage>
        <taxon>Eukaryota</taxon>
        <taxon>Metazoa</taxon>
        <taxon>Spiralia</taxon>
        <taxon>Lophotrochozoa</taxon>
        <taxon>Annelida</taxon>
        <taxon>Polychaeta</taxon>
        <taxon>Sedentaria</taxon>
        <taxon>Canalipalpata</taxon>
        <taxon>Terebellida</taxon>
        <taxon>Terebelliformia</taxon>
        <taxon>Alvinellidae</taxon>
        <taxon>Paralvinella</taxon>
    </lineage>
</organism>
<keyword evidence="2" id="KW-1185">Reference proteome</keyword>
<comment type="caution">
    <text evidence="1">The sequence shown here is derived from an EMBL/GenBank/DDBJ whole genome shotgun (WGS) entry which is preliminary data.</text>
</comment>
<sequence length="334" mass="36599">MSKIGRLPSKSADLTGMALKKCLAEFCAGLKSSDLVDPASLPKVQNSKRSRFNVAFASNGNSEGVKSPCVEEQILISVRNVRQLAFSAVPGHVLRVKPSKRHALNSWAERQLYIYQETPHCMLFVSQRRRSQPGNNDGGFIAEACPLIADCDSGIMYRINRSKGLSLKWNMDKTRLVLDHKPRKVLGGSGTNSLHSRSSGNKDMITVIAAANDDGGNTLPHMIPKGKTIRGLNSFDCEAAPNGGKLSTNNIVVIEYMANIGNPLPPGVALAALELTFSEDKNECLNSCYSRGYHMSDHFYARWKQLKDAVNRDPQYSMIANMSFGGTCSLFSRL</sequence>
<reference evidence="1" key="1">
    <citation type="journal article" date="2023" name="Mol. Biol. Evol.">
        <title>Third-Generation Sequencing Reveals the Adaptive Role of the Epigenome in Three Deep-Sea Polychaetes.</title>
        <authorList>
            <person name="Perez M."/>
            <person name="Aroh O."/>
            <person name="Sun Y."/>
            <person name="Lan Y."/>
            <person name="Juniper S.K."/>
            <person name="Young C.R."/>
            <person name="Angers B."/>
            <person name="Qian P.Y."/>
        </authorList>
    </citation>
    <scope>NUCLEOTIDE SEQUENCE</scope>
    <source>
        <strain evidence="1">P08H-3</strain>
    </source>
</reference>
<gene>
    <name evidence="1" type="ORF">LSH36_638g00061</name>
</gene>
<dbReference type="AlphaFoldDB" id="A0AAD9MVV6"/>
<dbReference type="Proteomes" id="UP001208570">
    <property type="component" value="Unassembled WGS sequence"/>
</dbReference>